<dbReference type="InterPro" id="IPR045035">
    <property type="entry name" value="YSL-like"/>
</dbReference>
<feature type="transmembrane region" description="Helical" evidence="7">
    <location>
        <begin position="162"/>
        <end position="186"/>
    </location>
</feature>
<dbReference type="EMBL" id="SRPY01001690">
    <property type="protein sequence ID" value="KAG5912649.1"/>
    <property type="molecule type" value="Genomic_DNA"/>
</dbReference>
<name>A0A8K0IZJ5_9HYPO</name>
<evidence type="ECO:0000256" key="2">
    <source>
        <dbReference type="ARBA" id="ARBA00008807"/>
    </source>
</evidence>
<comment type="subcellular location">
    <subcellularLocation>
        <location evidence="1">Membrane</location>
        <topology evidence="1">Multi-pass membrane protein</topology>
    </subcellularLocation>
</comment>
<dbReference type="Pfam" id="PF03169">
    <property type="entry name" value="OPT"/>
    <property type="match status" value="1"/>
</dbReference>
<dbReference type="AlphaFoldDB" id="A0A8K0IZJ5"/>
<accession>A0A8K0IZJ5</accession>
<evidence type="ECO:0000256" key="7">
    <source>
        <dbReference type="SAM" id="Phobius"/>
    </source>
</evidence>
<evidence type="ECO:0000256" key="3">
    <source>
        <dbReference type="ARBA" id="ARBA00022448"/>
    </source>
</evidence>
<keyword evidence="4 7" id="KW-0812">Transmembrane</keyword>
<comment type="caution">
    <text evidence="8">The sequence shown here is derived from an EMBL/GenBank/DDBJ whole genome shotgun (WGS) entry which is preliminary data.</text>
</comment>
<evidence type="ECO:0000256" key="5">
    <source>
        <dbReference type="ARBA" id="ARBA00022989"/>
    </source>
</evidence>
<evidence type="ECO:0000256" key="4">
    <source>
        <dbReference type="ARBA" id="ARBA00022692"/>
    </source>
</evidence>
<keyword evidence="3" id="KW-0813">Transport</keyword>
<gene>
    <name evidence="8" type="ORF">E4U42_002061</name>
</gene>
<feature type="non-terminal residue" evidence="8">
    <location>
        <position position="1"/>
    </location>
</feature>
<feature type="transmembrane region" description="Helical" evidence="7">
    <location>
        <begin position="230"/>
        <end position="250"/>
    </location>
</feature>
<dbReference type="PANTHER" id="PTHR31645:SF3">
    <property type="entry name" value="OLIGOPEPTIDE TRANSPORTER"/>
    <property type="match status" value="1"/>
</dbReference>
<organism evidence="8 9">
    <name type="scientific">Claviceps africana</name>
    <dbReference type="NCBI Taxonomy" id="83212"/>
    <lineage>
        <taxon>Eukaryota</taxon>
        <taxon>Fungi</taxon>
        <taxon>Dikarya</taxon>
        <taxon>Ascomycota</taxon>
        <taxon>Pezizomycotina</taxon>
        <taxon>Sordariomycetes</taxon>
        <taxon>Hypocreomycetidae</taxon>
        <taxon>Hypocreales</taxon>
        <taxon>Clavicipitaceae</taxon>
        <taxon>Claviceps</taxon>
    </lineage>
</organism>
<dbReference type="GO" id="GO:0035673">
    <property type="term" value="F:oligopeptide transmembrane transporter activity"/>
    <property type="evidence" value="ECO:0007669"/>
    <property type="project" value="InterPro"/>
</dbReference>
<sequence>MLWAFGLAGALRVLSALAPGVLWEWHPFTWLRAAGVRPGLVLAAESWGWFLEWTPAMVGSGMLVDVDVAASFVGGSVLAWWVPPLRCSGVLRMLSGCAPACACACACAWLTTPRALVGPYIVRRGLAFGAAASEDPYWAGLVSYSSLAGGSASPDRPSPRYWLLWPGVALMLAVSMTGLLCQWYSILRSHAPALVHRFRAMWRRESYTALPDNPGSGSGSDPRDHIPPRMWAPGLVVVVAAAVLSMKLTLGVSPPQTLLALGLAFLLSLVAIQATGATDTTPLTAVSTVSQMVLGGTHAASVAEVALRQRLNLLGGALANMGAGQACDLMGDFRVGFLLRTPPRAQYAAQLLGTLAAAVAAPVLFALFATAYPCI</sequence>
<proteinExistence type="inferred from homology"/>
<dbReference type="PANTHER" id="PTHR31645">
    <property type="entry name" value="OLIGOPEPTIDE TRANSPORTER YGL114W-RELATED"/>
    <property type="match status" value="1"/>
</dbReference>
<evidence type="ECO:0000313" key="8">
    <source>
        <dbReference type="EMBL" id="KAG5912649.1"/>
    </source>
</evidence>
<evidence type="ECO:0000256" key="1">
    <source>
        <dbReference type="ARBA" id="ARBA00004141"/>
    </source>
</evidence>
<evidence type="ECO:0000313" key="9">
    <source>
        <dbReference type="Proteomes" id="UP000811619"/>
    </source>
</evidence>
<keyword evidence="6 7" id="KW-0472">Membrane</keyword>
<keyword evidence="5 7" id="KW-1133">Transmembrane helix</keyword>
<dbReference type="OrthoDB" id="77405at2759"/>
<dbReference type="Proteomes" id="UP000811619">
    <property type="component" value="Unassembled WGS sequence"/>
</dbReference>
<dbReference type="InterPro" id="IPR004813">
    <property type="entry name" value="OPT"/>
</dbReference>
<feature type="transmembrane region" description="Helical" evidence="7">
    <location>
        <begin position="257"/>
        <end position="276"/>
    </location>
</feature>
<protein>
    <submittedName>
        <fullName evidence="8">Uncharacterized protein</fullName>
    </submittedName>
</protein>
<keyword evidence="9" id="KW-1185">Reference proteome</keyword>
<evidence type="ECO:0000256" key="6">
    <source>
        <dbReference type="ARBA" id="ARBA00023136"/>
    </source>
</evidence>
<dbReference type="GO" id="GO:0000329">
    <property type="term" value="C:fungal-type vacuole membrane"/>
    <property type="evidence" value="ECO:0007669"/>
    <property type="project" value="TreeGrafter"/>
</dbReference>
<reference evidence="8" key="1">
    <citation type="journal article" date="2020" name="bioRxiv">
        <title>Whole genome comparisons of ergot fungi reveals the divergence and evolution of species within the genus Claviceps are the result of varying mechanisms driving genome evolution and host range expansion.</title>
        <authorList>
            <person name="Wyka S.A."/>
            <person name="Mondo S.J."/>
            <person name="Liu M."/>
            <person name="Dettman J."/>
            <person name="Nalam V."/>
            <person name="Broders K.D."/>
        </authorList>
    </citation>
    <scope>NUCLEOTIDE SEQUENCE</scope>
    <source>
        <strain evidence="8">CCC 489</strain>
    </source>
</reference>
<feature type="transmembrane region" description="Helical" evidence="7">
    <location>
        <begin position="347"/>
        <end position="372"/>
    </location>
</feature>
<comment type="similarity">
    <text evidence="2">Belongs to the oligopeptide OPT transporter family.</text>
</comment>